<dbReference type="AlphaFoldDB" id="A0A2S9YDD0"/>
<accession>A0A2S9YDD0</accession>
<proteinExistence type="predicted"/>
<dbReference type="RefSeq" id="WP_106092270.1">
    <property type="nucleotide sequence ID" value="NZ_PVNL01000110.1"/>
</dbReference>
<dbReference type="InterPro" id="IPR036078">
    <property type="entry name" value="Spo11/TopoVI_A_sf"/>
</dbReference>
<reference evidence="1 2" key="1">
    <citation type="submission" date="2018-03" db="EMBL/GenBank/DDBJ databases">
        <title>Draft Genome Sequences of the Obligatory Marine Myxobacteria Enhygromyxa salina SWB007.</title>
        <authorList>
            <person name="Poehlein A."/>
            <person name="Moghaddam J.A."/>
            <person name="Harms H."/>
            <person name="Alanjari M."/>
            <person name="Koenig G.M."/>
            <person name="Daniel R."/>
            <person name="Schaeberle T.F."/>
        </authorList>
    </citation>
    <scope>NUCLEOTIDE SEQUENCE [LARGE SCALE GENOMIC DNA]</scope>
    <source>
        <strain evidence="1 2">SWB007</strain>
    </source>
</reference>
<dbReference type="SUPFAM" id="SSF56726">
    <property type="entry name" value="DNA topoisomerase IV, alpha subunit"/>
    <property type="match status" value="1"/>
</dbReference>
<name>A0A2S9YDD0_9BACT</name>
<comment type="caution">
    <text evidence="1">The sequence shown here is derived from an EMBL/GenBank/DDBJ whole genome shotgun (WGS) entry which is preliminary data.</text>
</comment>
<organism evidence="1 2">
    <name type="scientific">Enhygromyxa salina</name>
    <dbReference type="NCBI Taxonomy" id="215803"/>
    <lineage>
        <taxon>Bacteria</taxon>
        <taxon>Pseudomonadati</taxon>
        <taxon>Myxococcota</taxon>
        <taxon>Polyangia</taxon>
        <taxon>Nannocystales</taxon>
        <taxon>Nannocystaceae</taxon>
        <taxon>Enhygromyxa</taxon>
    </lineage>
</organism>
<dbReference type="OrthoDB" id="7061802at2"/>
<dbReference type="GO" id="GO:0005694">
    <property type="term" value="C:chromosome"/>
    <property type="evidence" value="ECO:0007669"/>
    <property type="project" value="InterPro"/>
</dbReference>
<protein>
    <submittedName>
        <fullName evidence="1">Uncharacterized protein</fullName>
    </submittedName>
</protein>
<gene>
    <name evidence="1" type="ORF">ENSA7_53840</name>
</gene>
<dbReference type="GO" id="GO:0003677">
    <property type="term" value="F:DNA binding"/>
    <property type="evidence" value="ECO:0007669"/>
    <property type="project" value="InterPro"/>
</dbReference>
<dbReference type="EMBL" id="PVNL01000110">
    <property type="protein sequence ID" value="PRQ03113.1"/>
    <property type="molecule type" value="Genomic_DNA"/>
</dbReference>
<evidence type="ECO:0000313" key="1">
    <source>
        <dbReference type="EMBL" id="PRQ03113.1"/>
    </source>
</evidence>
<sequence>MNCIRCGKGTNAWRSAPAEDKRCPNCGSEIAFSPRAGDVIADKMFARVIDRASAEGKLRFTAEQLYYDLRRTIGPVARELFDSLWSRWLAVHGAPETLVTPWPTQGGAPTLREADIGDYSFDRVVITDHAWIVDFLLCNNFHFETNSAVLSIDGHPADRFEMIRGMLRKNPQIIVIAIHDASVEGCAMARRLVTEDGWFREHGYVIDAGLMPAHRELYSDLWHPLDPVGHANDSNDPDAEWLSRHMLDFAVVRPEKVMRRLFRASRRYGALLDEPEGPRVGEVYTDKLLFGPGKHRRIAAGEELD</sequence>
<evidence type="ECO:0000313" key="2">
    <source>
        <dbReference type="Proteomes" id="UP000238823"/>
    </source>
</evidence>
<dbReference type="Proteomes" id="UP000238823">
    <property type="component" value="Unassembled WGS sequence"/>
</dbReference>